<organism evidence="7 8">
    <name type="scientific">Sporosarcina contaminans</name>
    <dbReference type="NCBI Taxonomy" id="633403"/>
    <lineage>
        <taxon>Bacteria</taxon>
        <taxon>Bacillati</taxon>
        <taxon>Bacillota</taxon>
        <taxon>Bacilli</taxon>
        <taxon>Bacillales</taxon>
        <taxon>Caryophanaceae</taxon>
        <taxon>Sporosarcina</taxon>
    </lineage>
</organism>
<evidence type="ECO:0000259" key="6">
    <source>
        <dbReference type="Pfam" id="PF01628"/>
    </source>
</evidence>
<evidence type="ECO:0000256" key="1">
    <source>
        <dbReference type="ARBA" id="ARBA00022491"/>
    </source>
</evidence>
<dbReference type="HAMAP" id="MF_00081">
    <property type="entry name" value="HrcA"/>
    <property type="match status" value="1"/>
</dbReference>
<dbReference type="SUPFAM" id="SSF55781">
    <property type="entry name" value="GAF domain-like"/>
    <property type="match status" value="1"/>
</dbReference>
<reference evidence="8" key="1">
    <citation type="journal article" date="2019" name="Int. J. Syst. Evol. Microbiol.">
        <title>The Global Catalogue of Microorganisms (GCM) 10K type strain sequencing project: providing services to taxonomists for standard genome sequencing and annotation.</title>
        <authorList>
            <consortium name="The Broad Institute Genomics Platform"/>
            <consortium name="The Broad Institute Genome Sequencing Center for Infectious Disease"/>
            <person name="Wu L."/>
            <person name="Ma J."/>
        </authorList>
    </citation>
    <scope>NUCLEOTIDE SEQUENCE [LARGE SCALE GENOMIC DNA]</scope>
    <source>
        <strain evidence="8">CCUG 53915</strain>
    </source>
</reference>
<evidence type="ECO:0000256" key="3">
    <source>
        <dbReference type="ARBA" id="ARBA00023016"/>
    </source>
</evidence>
<comment type="caution">
    <text evidence="7">The sequence shown here is derived from an EMBL/GenBank/DDBJ whole genome shotgun (WGS) entry which is preliminary data.</text>
</comment>
<gene>
    <name evidence="5 7" type="primary">hrcA</name>
    <name evidence="7" type="ORF">ACFQ38_01775</name>
</gene>
<dbReference type="RefSeq" id="WP_336822601.1">
    <property type="nucleotide sequence ID" value="NZ_JBHTLT010000013.1"/>
</dbReference>
<dbReference type="PANTHER" id="PTHR34824:SF1">
    <property type="entry name" value="HEAT-INDUCIBLE TRANSCRIPTION REPRESSOR HRCA"/>
    <property type="match status" value="1"/>
</dbReference>
<dbReference type="InterPro" id="IPR002571">
    <property type="entry name" value="HrcA"/>
</dbReference>
<keyword evidence="3 5" id="KW-0346">Stress response</keyword>
<feature type="domain" description="Heat-inducible transcription repressor HrcA C-terminal" evidence="6">
    <location>
        <begin position="104"/>
        <end position="322"/>
    </location>
</feature>
<evidence type="ECO:0000313" key="8">
    <source>
        <dbReference type="Proteomes" id="UP001597231"/>
    </source>
</evidence>
<dbReference type="Gene3D" id="1.10.10.10">
    <property type="entry name" value="Winged helix-like DNA-binding domain superfamily/Winged helix DNA-binding domain"/>
    <property type="match status" value="1"/>
</dbReference>
<evidence type="ECO:0000256" key="4">
    <source>
        <dbReference type="ARBA" id="ARBA00023163"/>
    </source>
</evidence>
<evidence type="ECO:0000256" key="2">
    <source>
        <dbReference type="ARBA" id="ARBA00023015"/>
    </source>
</evidence>
<evidence type="ECO:0000256" key="5">
    <source>
        <dbReference type="HAMAP-Rule" id="MF_00081"/>
    </source>
</evidence>
<name>A0ABW3TUD8_9BACL</name>
<keyword evidence="1 5" id="KW-0678">Repressor</keyword>
<keyword evidence="4 5" id="KW-0804">Transcription</keyword>
<dbReference type="InterPro" id="IPR036390">
    <property type="entry name" value="WH_DNA-bd_sf"/>
</dbReference>
<dbReference type="Gene3D" id="3.30.390.60">
    <property type="entry name" value="Heat-inducible transcription repressor hrca homolog, domain 3"/>
    <property type="match status" value="1"/>
</dbReference>
<dbReference type="Pfam" id="PF01628">
    <property type="entry name" value="HrcA"/>
    <property type="match status" value="1"/>
</dbReference>
<dbReference type="Gene3D" id="3.30.450.40">
    <property type="match status" value="1"/>
</dbReference>
<protein>
    <recommendedName>
        <fullName evidence="5">Heat-inducible transcription repressor HrcA</fullName>
    </recommendedName>
</protein>
<dbReference type="NCBIfam" id="TIGR00331">
    <property type="entry name" value="hrcA"/>
    <property type="match status" value="1"/>
</dbReference>
<dbReference type="InterPro" id="IPR023120">
    <property type="entry name" value="WHTH_transcript_rep_HrcA_IDD"/>
</dbReference>
<dbReference type="InterPro" id="IPR021153">
    <property type="entry name" value="HrcA_C"/>
</dbReference>
<dbReference type="EMBL" id="JBHTLT010000013">
    <property type="protein sequence ID" value="MFD1203859.1"/>
    <property type="molecule type" value="Genomic_DNA"/>
</dbReference>
<accession>A0ABW3TUD8</accession>
<dbReference type="InterPro" id="IPR036388">
    <property type="entry name" value="WH-like_DNA-bd_sf"/>
</dbReference>
<comment type="similarity">
    <text evidence="5">Belongs to the HrcA family.</text>
</comment>
<dbReference type="PIRSF" id="PIRSF005485">
    <property type="entry name" value="HrcA"/>
    <property type="match status" value="1"/>
</dbReference>
<keyword evidence="2 5" id="KW-0805">Transcription regulation</keyword>
<dbReference type="SUPFAM" id="SSF46785">
    <property type="entry name" value="Winged helix' DNA-binding domain"/>
    <property type="match status" value="1"/>
</dbReference>
<dbReference type="PANTHER" id="PTHR34824">
    <property type="entry name" value="HEAT-INDUCIBLE TRANSCRIPTION REPRESSOR HRCA"/>
    <property type="match status" value="1"/>
</dbReference>
<sequence length="350" mass="39087">MLTNRQLLILQLTVNDFIESAQPVGSRQLSKKPEAPYSPATIRNDMADLEELGYLEKTHTSSGRVPSEKGYRFYVDHLLTPDKLKLEDSLQLKSIFQDQVVETEELIRNSAKIISELTNYTSILLGPDMSTHSVKRFSIIPLDETKAVALIVTDNGHVESRVFDVPSGLKASDVEKMVNILNESLVGTSLNQLQNKLAHVTKAIFDRHIQHAGDLFASFQQAMTIKPEERIYFGGKLNMMKQPEFNDLQKMKKFFDLIENDAPALTFFQDDSKGIHVRIGSENKHIAMEDCSVITANYSVGDHTSGSIAIVGPKRMDYGRVITLLDILSEDLSSALSKMTIGGGADRRKE</sequence>
<dbReference type="InterPro" id="IPR029016">
    <property type="entry name" value="GAF-like_dom_sf"/>
</dbReference>
<keyword evidence="8" id="KW-1185">Reference proteome</keyword>
<evidence type="ECO:0000313" key="7">
    <source>
        <dbReference type="EMBL" id="MFD1203859.1"/>
    </source>
</evidence>
<comment type="function">
    <text evidence="5">Negative regulator of class I heat shock genes (grpE-dnaK-dnaJ and groELS operons). Prevents heat-shock induction of these operons.</text>
</comment>
<dbReference type="Proteomes" id="UP001597231">
    <property type="component" value="Unassembled WGS sequence"/>
</dbReference>
<proteinExistence type="inferred from homology"/>